<evidence type="ECO:0000259" key="8">
    <source>
        <dbReference type="Pfam" id="PF02229"/>
    </source>
</evidence>
<dbReference type="InterPro" id="IPR045125">
    <property type="entry name" value="Sub1/Tcp4-like"/>
</dbReference>
<feature type="compositionally biased region" description="Basic and acidic residues" evidence="7">
    <location>
        <begin position="165"/>
        <end position="175"/>
    </location>
</feature>
<evidence type="ECO:0000313" key="10">
    <source>
        <dbReference type="Proteomes" id="UP000250266"/>
    </source>
</evidence>
<dbReference type="Proteomes" id="UP000250266">
    <property type="component" value="Unassembled WGS sequence"/>
</dbReference>
<keyword evidence="10" id="KW-1185">Reference proteome</keyword>
<reference evidence="9 10" key="1">
    <citation type="journal article" date="2016" name="Nat. Commun.">
        <title>Ectomycorrhizal ecology is imprinted in the genome of the dominant symbiotic fungus Cenococcum geophilum.</title>
        <authorList>
            <consortium name="DOE Joint Genome Institute"/>
            <person name="Peter M."/>
            <person name="Kohler A."/>
            <person name="Ohm R.A."/>
            <person name="Kuo A."/>
            <person name="Krutzmann J."/>
            <person name="Morin E."/>
            <person name="Arend M."/>
            <person name="Barry K.W."/>
            <person name="Binder M."/>
            <person name="Choi C."/>
            <person name="Clum A."/>
            <person name="Copeland A."/>
            <person name="Grisel N."/>
            <person name="Haridas S."/>
            <person name="Kipfer T."/>
            <person name="LaButti K."/>
            <person name="Lindquist E."/>
            <person name="Lipzen A."/>
            <person name="Maire R."/>
            <person name="Meier B."/>
            <person name="Mihaltcheva S."/>
            <person name="Molinier V."/>
            <person name="Murat C."/>
            <person name="Poggeler S."/>
            <person name="Quandt C.A."/>
            <person name="Sperisen C."/>
            <person name="Tritt A."/>
            <person name="Tisserant E."/>
            <person name="Crous P.W."/>
            <person name="Henrissat B."/>
            <person name="Nehls U."/>
            <person name="Egli S."/>
            <person name="Spatafora J.W."/>
            <person name="Grigoriev I.V."/>
            <person name="Martin F.M."/>
        </authorList>
    </citation>
    <scope>NUCLEOTIDE SEQUENCE [LARGE SCALE GENOMIC DNA]</scope>
    <source>
        <strain evidence="9 10">CBS 459.81</strain>
    </source>
</reference>
<dbReference type="InterPro" id="IPR009044">
    <property type="entry name" value="ssDNA-bd_transcriptional_reg"/>
</dbReference>
<evidence type="ECO:0000256" key="5">
    <source>
        <dbReference type="ARBA" id="ARBA00023163"/>
    </source>
</evidence>
<name>A0A8E2DXS8_9PEZI</name>
<evidence type="ECO:0000256" key="2">
    <source>
        <dbReference type="ARBA" id="ARBA00009001"/>
    </source>
</evidence>
<feature type="region of interest" description="Disordered" evidence="7">
    <location>
        <begin position="1"/>
        <end position="52"/>
    </location>
</feature>
<dbReference type="AlphaFoldDB" id="A0A8E2DXS8"/>
<comment type="similarity">
    <text evidence="2">Belongs to the transcriptional coactivator PC4 family.</text>
</comment>
<dbReference type="OrthoDB" id="2505440at2759"/>
<keyword evidence="4" id="KW-0238">DNA-binding</keyword>
<feature type="region of interest" description="Disordered" evidence="7">
    <location>
        <begin position="114"/>
        <end position="175"/>
    </location>
</feature>
<dbReference type="GO" id="GO:0005634">
    <property type="term" value="C:nucleus"/>
    <property type="evidence" value="ECO:0007669"/>
    <property type="project" value="UniProtKB-SubCell"/>
</dbReference>
<feature type="compositionally biased region" description="Acidic residues" evidence="7">
    <location>
        <begin position="136"/>
        <end position="155"/>
    </location>
</feature>
<sequence>MARTKKSAYKAGYKRSADSDDSELEHPIKKTKGSKGEATGPPSLQKDSEGNDYWELSKSKRIAVSEFKGKIFINIREYYEKDGKALPGKKGIMLPPDQFSALISALPQIEKSLMKKGEQVPRPNYEDIGSKSSAEQEVEDDDDEGEADENEDEDDVPRSKKKVAAKIDGDEGDEH</sequence>
<protein>
    <submittedName>
        <fullName evidence="9">PC4-domain-containing protein</fullName>
    </submittedName>
</protein>
<comment type="subcellular location">
    <subcellularLocation>
        <location evidence="1">Nucleus</location>
    </subcellularLocation>
</comment>
<dbReference type="GO" id="GO:0003677">
    <property type="term" value="F:DNA binding"/>
    <property type="evidence" value="ECO:0007669"/>
    <property type="project" value="UniProtKB-KW"/>
</dbReference>
<dbReference type="GO" id="GO:0003713">
    <property type="term" value="F:transcription coactivator activity"/>
    <property type="evidence" value="ECO:0007669"/>
    <property type="project" value="InterPro"/>
</dbReference>
<dbReference type="GO" id="GO:0060261">
    <property type="term" value="P:positive regulation of transcription initiation by RNA polymerase II"/>
    <property type="evidence" value="ECO:0007669"/>
    <property type="project" value="InterPro"/>
</dbReference>
<evidence type="ECO:0000256" key="4">
    <source>
        <dbReference type="ARBA" id="ARBA00023125"/>
    </source>
</evidence>
<dbReference type="Pfam" id="PF02229">
    <property type="entry name" value="PC4"/>
    <property type="match status" value="1"/>
</dbReference>
<dbReference type="EMBL" id="KV745714">
    <property type="protein sequence ID" value="OCK73584.1"/>
    <property type="molecule type" value="Genomic_DNA"/>
</dbReference>
<evidence type="ECO:0000313" key="9">
    <source>
        <dbReference type="EMBL" id="OCK73584.1"/>
    </source>
</evidence>
<accession>A0A8E2DXS8</accession>
<evidence type="ECO:0000256" key="6">
    <source>
        <dbReference type="ARBA" id="ARBA00023242"/>
    </source>
</evidence>
<dbReference type="SUPFAM" id="SSF54447">
    <property type="entry name" value="ssDNA-binding transcriptional regulator domain"/>
    <property type="match status" value="1"/>
</dbReference>
<keyword evidence="6" id="KW-0539">Nucleus</keyword>
<keyword evidence="3" id="KW-0805">Transcription regulation</keyword>
<organism evidence="9 10">
    <name type="scientific">Lepidopterella palustris CBS 459.81</name>
    <dbReference type="NCBI Taxonomy" id="1314670"/>
    <lineage>
        <taxon>Eukaryota</taxon>
        <taxon>Fungi</taxon>
        <taxon>Dikarya</taxon>
        <taxon>Ascomycota</taxon>
        <taxon>Pezizomycotina</taxon>
        <taxon>Dothideomycetes</taxon>
        <taxon>Pleosporomycetidae</taxon>
        <taxon>Mytilinidiales</taxon>
        <taxon>Argynnaceae</taxon>
        <taxon>Lepidopterella</taxon>
    </lineage>
</organism>
<proteinExistence type="inferred from homology"/>
<dbReference type="Gene3D" id="2.30.31.10">
    <property type="entry name" value="Transcriptional Coactivator Pc4, Chain A"/>
    <property type="match status" value="1"/>
</dbReference>
<feature type="domain" description="Transcriptional coactivator p15 (PC4) C-terminal" evidence="8">
    <location>
        <begin position="54"/>
        <end position="104"/>
    </location>
</feature>
<keyword evidence="5" id="KW-0804">Transcription</keyword>
<evidence type="ECO:0000256" key="1">
    <source>
        <dbReference type="ARBA" id="ARBA00004123"/>
    </source>
</evidence>
<evidence type="ECO:0000256" key="3">
    <source>
        <dbReference type="ARBA" id="ARBA00023015"/>
    </source>
</evidence>
<dbReference type="PANTHER" id="PTHR13215">
    <property type="entry name" value="RNA POLYMERASE II TRANSCRIPTIONAL COACTIVATOR"/>
    <property type="match status" value="1"/>
</dbReference>
<evidence type="ECO:0000256" key="7">
    <source>
        <dbReference type="SAM" id="MobiDB-lite"/>
    </source>
</evidence>
<dbReference type="InterPro" id="IPR003173">
    <property type="entry name" value="PC4_C"/>
</dbReference>
<feature type="compositionally biased region" description="Basic and acidic residues" evidence="7">
    <location>
        <begin position="114"/>
        <end position="129"/>
    </location>
</feature>
<gene>
    <name evidence="9" type="ORF">K432DRAFT_364691</name>
</gene>